<feature type="coiled-coil region" evidence="1">
    <location>
        <begin position="169"/>
        <end position="203"/>
    </location>
</feature>
<reference evidence="4 5" key="1">
    <citation type="journal article" date="2013" name="Nature">
        <title>Insights into bilaterian evolution from three spiralian genomes.</title>
        <authorList>
            <person name="Simakov O."/>
            <person name="Marletaz F."/>
            <person name="Cho S.J."/>
            <person name="Edsinger-Gonzales E."/>
            <person name="Havlak P."/>
            <person name="Hellsten U."/>
            <person name="Kuo D.H."/>
            <person name="Larsson T."/>
            <person name="Lv J."/>
            <person name="Arendt D."/>
            <person name="Savage R."/>
            <person name="Osoegawa K."/>
            <person name="de Jong P."/>
            <person name="Grimwood J."/>
            <person name="Chapman J.A."/>
            <person name="Shapiro H."/>
            <person name="Aerts A."/>
            <person name="Otillar R.P."/>
            <person name="Terry A.Y."/>
            <person name="Boore J.L."/>
            <person name="Grigoriev I.V."/>
            <person name="Lindberg D.R."/>
            <person name="Seaver E.C."/>
            <person name="Weisblat D.A."/>
            <person name="Putnam N.H."/>
            <person name="Rokhsar D.S."/>
        </authorList>
    </citation>
    <scope>NUCLEOTIDE SEQUENCE [LARGE SCALE GENOMIC DNA]</scope>
</reference>
<proteinExistence type="predicted"/>
<dbReference type="InterPro" id="IPR039679">
    <property type="entry name" value="NRBF2"/>
</dbReference>
<organism evidence="4 5">
    <name type="scientific">Lottia gigantea</name>
    <name type="common">Giant owl limpet</name>
    <dbReference type="NCBI Taxonomy" id="225164"/>
    <lineage>
        <taxon>Eukaryota</taxon>
        <taxon>Metazoa</taxon>
        <taxon>Spiralia</taxon>
        <taxon>Lophotrochozoa</taxon>
        <taxon>Mollusca</taxon>
        <taxon>Gastropoda</taxon>
        <taxon>Patellogastropoda</taxon>
        <taxon>Lottioidea</taxon>
        <taxon>Lottiidae</taxon>
        <taxon>Lottia</taxon>
    </lineage>
</organism>
<sequence length="263" mass="30021">MESPLNTAHQHARKSELLIKNGKYPEAIQCHTEAAECILQAMTLTGSNHALESLKLQHGYHLKKIDQLEEQCLREERKESKRLSKGGDNMVNKESQTDNIEASIFDAVADEPSYEYDNVYQTMTETDTLLNFLDKRKTCFETTSGIPAKIHSKAPIKYIKQPKDSQTIIEELSIHNDNLRGHIEQLLNEIDSLKAERDNFQKIVNNKTGQTPLTNDLYERHFSQEDFYDLPPLEMPTLGPEFYDDASKSENSTRAADSLTCKD</sequence>
<dbReference type="AlphaFoldDB" id="V3ZPS6"/>
<feature type="region of interest" description="Disordered" evidence="2">
    <location>
        <begin position="238"/>
        <end position="263"/>
    </location>
</feature>
<dbReference type="RefSeq" id="XP_009066647.1">
    <property type="nucleotide sequence ID" value="XM_009068399.1"/>
</dbReference>
<evidence type="ECO:0000256" key="1">
    <source>
        <dbReference type="SAM" id="Coils"/>
    </source>
</evidence>
<dbReference type="GO" id="GO:0006914">
    <property type="term" value="P:autophagy"/>
    <property type="evidence" value="ECO:0007669"/>
    <property type="project" value="InterPro"/>
</dbReference>
<evidence type="ECO:0000313" key="4">
    <source>
        <dbReference type="EMBL" id="ESO82856.1"/>
    </source>
</evidence>
<dbReference type="Proteomes" id="UP000030746">
    <property type="component" value="Unassembled WGS sequence"/>
</dbReference>
<dbReference type="Gene3D" id="1.20.58.80">
    <property type="entry name" value="Phosphotransferase system, lactose/cellobiose-type IIA subunit"/>
    <property type="match status" value="1"/>
</dbReference>
<protein>
    <recommendedName>
        <fullName evidence="3">Nuclear receptor-binding factor 2 MIT domain-containing protein</fullName>
    </recommendedName>
</protein>
<gene>
    <name evidence="4" type="ORF">LOTGIDRAFT_155891</name>
</gene>
<dbReference type="OMA" id="KCHETVA"/>
<dbReference type="CTD" id="20236873"/>
<dbReference type="OrthoDB" id="3694230at2759"/>
<dbReference type="HOGENOM" id="CLU_098323_0_0_1"/>
<dbReference type="KEGG" id="lgi:LOTGIDRAFT_155891"/>
<dbReference type="PANTHER" id="PTHR14964">
    <property type="entry name" value="NUCLEAR RECEPTOR BINDING FACTOR 2"/>
    <property type="match status" value="1"/>
</dbReference>
<dbReference type="STRING" id="225164.V3ZPS6"/>
<name>V3ZPS6_LOTGI</name>
<dbReference type="InterPro" id="IPR033393">
    <property type="entry name" value="NRBF2_MIT"/>
</dbReference>
<dbReference type="EMBL" id="KB203854">
    <property type="protein sequence ID" value="ESO82856.1"/>
    <property type="molecule type" value="Genomic_DNA"/>
</dbReference>
<evidence type="ECO:0000256" key="2">
    <source>
        <dbReference type="SAM" id="MobiDB-lite"/>
    </source>
</evidence>
<evidence type="ECO:0000259" key="3">
    <source>
        <dbReference type="Pfam" id="PF17169"/>
    </source>
</evidence>
<feature type="domain" description="Nuclear receptor-binding factor 2 MIT" evidence="3">
    <location>
        <begin position="1"/>
        <end position="82"/>
    </location>
</feature>
<dbReference type="Pfam" id="PF17169">
    <property type="entry name" value="NRBF2_MIT"/>
    <property type="match status" value="1"/>
</dbReference>
<dbReference type="GeneID" id="20236873"/>
<keyword evidence="1" id="KW-0175">Coiled coil</keyword>
<accession>V3ZPS6</accession>
<keyword evidence="5" id="KW-1185">Reference proteome</keyword>
<evidence type="ECO:0000313" key="5">
    <source>
        <dbReference type="Proteomes" id="UP000030746"/>
    </source>
</evidence>
<dbReference type="SUPFAM" id="SSF140361">
    <property type="entry name" value="MIT domain-like"/>
    <property type="match status" value="1"/>
</dbReference>
<dbReference type="PANTHER" id="PTHR14964:SF2">
    <property type="entry name" value="NUCLEAR RECEPTOR-BINDING FACTOR 2"/>
    <property type="match status" value="1"/>
</dbReference>